<dbReference type="EMBL" id="JADNRY010000375">
    <property type="protein sequence ID" value="KAF9058472.1"/>
    <property type="molecule type" value="Genomic_DNA"/>
</dbReference>
<dbReference type="GO" id="GO:0003824">
    <property type="term" value="F:catalytic activity"/>
    <property type="evidence" value="ECO:0007669"/>
    <property type="project" value="InterPro"/>
</dbReference>
<keyword evidence="4" id="KW-1185">Reference proteome</keyword>
<comment type="caution">
    <text evidence="3">The sequence shown here is derived from an EMBL/GenBank/DDBJ whole genome shotgun (WGS) entry which is preliminary data.</text>
</comment>
<dbReference type="InterPro" id="IPR000120">
    <property type="entry name" value="Amidase"/>
</dbReference>
<dbReference type="PANTHER" id="PTHR11895">
    <property type="entry name" value="TRANSAMIDASE"/>
    <property type="match status" value="1"/>
</dbReference>
<dbReference type="AlphaFoldDB" id="A0A9P5TXP5"/>
<dbReference type="InterPro" id="IPR023631">
    <property type="entry name" value="Amidase_dom"/>
</dbReference>
<evidence type="ECO:0000313" key="3">
    <source>
        <dbReference type="EMBL" id="KAF9058472.1"/>
    </source>
</evidence>
<gene>
    <name evidence="3" type="ORF">BDP27DRAFT_1394841</name>
</gene>
<dbReference type="Gene3D" id="3.90.1300.10">
    <property type="entry name" value="Amidase signature (AS) domain"/>
    <property type="match status" value="1"/>
</dbReference>
<dbReference type="SUPFAM" id="SSF75304">
    <property type="entry name" value="Amidase signature (AS) enzymes"/>
    <property type="match status" value="1"/>
</dbReference>
<dbReference type="InterPro" id="IPR036928">
    <property type="entry name" value="AS_sf"/>
</dbReference>
<evidence type="ECO:0000256" key="1">
    <source>
        <dbReference type="ARBA" id="ARBA00009199"/>
    </source>
</evidence>
<dbReference type="Pfam" id="PF01425">
    <property type="entry name" value="Amidase"/>
    <property type="match status" value="1"/>
</dbReference>
<evidence type="ECO:0000259" key="2">
    <source>
        <dbReference type="Pfam" id="PF01425"/>
    </source>
</evidence>
<comment type="similarity">
    <text evidence="1">Belongs to the amidase family.</text>
</comment>
<feature type="domain" description="Amidase" evidence="2">
    <location>
        <begin position="95"/>
        <end position="512"/>
    </location>
</feature>
<accession>A0A9P5TXP5</accession>
<dbReference type="PANTHER" id="PTHR11895:SF170">
    <property type="entry name" value="AMIDASE"/>
    <property type="match status" value="1"/>
</dbReference>
<reference evidence="3" key="1">
    <citation type="submission" date="2020-11" db="EMBL/GenBank/DDBJ databases">
        <authorList>
            <consortium name="DOE Joint Genome Institute"/>
            <person name="Ahrendt S."/>
            <person name="Riley R."/>
            <person name="Andreopoulos W."/>
            <person name="Labutti K."/>
            <person name="Pangilinan J."/>
            <person name="Ruiz-Duenas F.J."/>
            <person name="Barrasa J.M."/>
            <person name="Sanchez-Garcia M."/>
            <person name="Camarero S."/>
            <person name="Miyauchi S."/>
            <person name="Serrano A."/>
            <person name="Linde D."/>
            <person name="Babiker R."/>
            <person name="Drula E."/>
            <person name="Ayuso-Fernandez I."/>
            <person name="Pacheco R."/>
            <person name="Padilla G."/>
            <person name="Ferreira P."/>
            <person name="Barriuso J."/>
            <person name="Kellner H."/>
            <person name="Castanera R."/>
            <person name="Alfaro M."/>
            <person name="Ramirez L."/>
            <person name="Pisabarro A.G."/>
            <person name="Kuo A."/>
            <person name="Tritt A."/>
            <person name="Lipzen A."/>
            <person name="He G."/>
            <person name="Yan M."/>
            <person name="Ng V."/>
            <person name="Cullen D."/>
            <person name="Martin F."/>
            <person name="Rosso M.-N."/>
            <person name="Henrissat B."/>
            <person name="Hibbett D."/>
            <person name="Martinez A.T."/>
            <person name="Grigoriev I.V."/>
        </authorList>
    </citation>
    <scope>NUCLEOTIDE SEQUENCE</scope>
    <source>
        <strain evidence="3">AH 40177</strain>
    </source>
</reference>
<protein>
    <submittedName>
        <fullName evidence="3">Amidase signature enzyme</fullName>
    </submittedName>
</protein>
<sequence length="529" mass="57264">MSVTSLEVSASNPIAKDDLDKVLNKLGHTLTPDEEPAYLTLLQALHSSVEAVLNLPDHEPTTDFERFPRENIHFPKQEDNVHGGWAWKCTIKDTKPNDGTLAGKNIVIKDNVAVAGVDCLLGTAVFEGWKPTTDATIVRRILESGGTIIGKAVCENFSLSPSSFSAATGPVHNPFARGYSTGGSSSGCGVLVATGEANMAMGGDQGGSVRSPASWCGLFGLKPTHGLVPYTGIAPLEATIDHTGPMTQTCLDNAILLKAVAGRDELDSRTAGAPLPVNVPNYPAFLLSMKGLDLPLKGYRIGLVKEGFEICDKGGLNDPRVGTKVREAALKWEQLGATVEEVSIPMHTFGSPHGKFPRLLGEMSNRSDFSMVELSKKMQNIRTAKGWEKVAWASKNTILNGAYLWDKHPELYGKAANQVQLLRRTYDEALSRFDVLVMPTTPYLPTTHASPEAGVLEKVSRSLGQTLNTCPFNITGHPSLSMPIGMLPSLDDSSIRFPVGLQITGKHFNEVAIYKAAFAWEERFEWRKN</sequence>
<dbReference type="InterPro" id="IPR020556">
    <property type="entry name" value="Amidase_CS"/>
</dbReference>
<proteinExistence type="inferred from homology"/>
<dbReference type="Proteomes" id="UP000772434">
    <property type="component" value="Unassembled WGS sequence"/>
</dbReference>
<dbReference type="PROSITE" id="PS00571">
    <property type="entry name" value="AMIDASES"/>
    <property type="match status" value="1"/>
</dbReference>
<organism evidence="3 4">
    <name type="scientific">Rhodocollybia butyracea</name>
    <dbReference type="NCBI Taxonomy" id="206335"/>
    <lineage>
        <taxon>Eukaryota</taxon>
        <taxon>Fungi</taxon>
        <taxon>Dikarya</taxon>
        <taxon>Basidiomycota</taxon>
        <taxon>Agaricomycotina</taxon>
        <taxon>Agaricomycetes</taxon>
        <taxon>Agaricomycetidae</taxon>
        <taxon>Agaricales</taxon>
        <taxon>Marasmiineae</taxon>
        <taxon>Omphalotaceae</taxon>
        <taxon>Rhodocollybia</taxon>
    </lineage>
</organism>
<dbReference type="OrthoDB" id="1879366at2759"/>
<name>A0A9P5TXP5_9AGAR</name>
<evidence type="ECO:0000313" key="4">
    <source>
        <dbReference type="Proteomes" id="UP000772434"/>
    </source>
</evidence>